<dbReference type="AlphaFoldDB" id="A0A3B1AY87"/>
<keyword evidence="1" id="KW-0472">Membrane</keyword>
<name>A0A3B1AY87_9ZZZZ</name>
<keyword evidence="1" id="KW-0812">Transmembrane</keyword>
<dbReference type="EMBL" id="UOFV01000456">
    <property type="protein sequence ID" value="VAX04228.1"/>
    <property type="molecule type" value="Genomic_DNA"/>
</dbReference>
<organism evidence="2">
    <name type="scientific">hydrothermal vent metagenome</name>
    <dbReference type="NCBI Taxonomy" id="652676"/>
    <lineage>
        <taxon>unclassified sequences</taxon>
        <taxon>metagenomes</taxon>
        <taxon>ecological metagenomes</taxon>
    </lineage>
</organism>
<reference evidence="2" key="1">
    <citation type="submission" date="2018-06" db="EMBL/GenBank/DDBJ databases">
        <authorList>
            <person name="Zhirakovskaya E."/>
        </authorList>
    </citation>
    <scope>NUCLEOTIDE SEQUENCE</scope>
</reference>
<evidence type="ECO:0000313" key="2">
    <source>
        <dbReference type="EMBL" id="VAX04228.1"/>
    </source>
</evidence>
<protein>
    <submittedName>
        <fullName evidence="2">Uncharacterized protein</fullName>
    </submittedName>
</protein>
<feature type="transmembrane region" description="Helical" evidence="1">
    <location>
        <begin position="54"/>
        <end position="70"/>
    </location>
</feature>
<sequence>MTDSTSATTSVSRGFGVAASPFNGIKLELGICIVLGLLLWLGADSITANEDTQLLMLLAYSLSGTIWLVMRTRAVLQRCATEQTES</sequence>
<proteinExistence type="predicted"/>
<keyword evidence="1" id="KW-1133">Transmembrane helix</keyword>
<evidence type="ECO:0000256" key="1">
    <source>
        <dbReference type="SAM" id="Phobius"/>
    </source>
</evidence>
<accession>A0A3B1AY87</accession>
<feature type="transmembrane region" description="Helical" evidence="1">
    <location>
        <begin position="29"/>
        <end position="48"/>
    </location>
</feature>
<gene>
    <name evidence="2" type="ORF">MNBD_GAMMA19-736</name>
</gene>